<name>A0ABV2MXA3_9HYPH</name>
<dbReference type="InterPro" id="IPR016883">
    <property type="entry name" value="UCP028431"/>
</dbReference>
<organism evidence="2 3">
    <name type="scientific">Aquamicrobium terrae</name>
    <dbReference type="NCBI Taxonomy" id="1324945"/>
    <lineage>
        <taxon>Bacteria</taxon>
        <taxon>Pseudomonadati</taxon>
        <taxon>Pseudomonadota</taxon>
        <taxon>Alphaproteobacteria</taxon>
        <taxon>Hyphomicrobiales</taxon>
        <taxon>Phyllobacteriaceae</taxon>
        <taxon>Aquamicrobium</taxon>
    </lineage>
</organism>
<dbReference type="Proteomes" id="UP001549076">
    <property type="component" value="Unassembled WGS sequence"/>
</dbReference>
<dbReference type="PIRSF" id="PIRSF028431">
    <property type="entry name" value="UCP028431"/>
    <property type="match status" value="1"/>
</dbReference>
<comment type="caution">
    <text evidence="2">The sequence shown here is derived from an EMBL/GenBank/DDBJ whole genome shotgun (WGS) entry which is preliminary data.</text>
</comment>
<feature type="domain" description="Glycoamylase-like" evidence="1">
    <location>
        <begin position="185"/>
        <end position="418"/>
    </location>
</feature>
<proteinExistence type="predicted"/>
<gene>
    <name evidence="2" type="ORF">ABID37_001597</name>
</gene>
<keyword evidence="3" id="KW-1185">Reference proteome</keyword>
<reference evidence="2 3" key="1">
    <citation type="submission" date="2024-06" db="EMBL/GenBank/DDBJ databases">
        <title>Genomic Encyclopedia of Type Strains, Phase IV (KMG-IV): sequencing the most valuable type-strain genomes for metagenomic binning, comparative biology and taxonomic classification.</title>
        <authorList>
            <person name="Goeker M."/>
        </authorList>
    </citation>
    <scope>NUCLEOTIDE SEQUENCE [LARGE SCALE GENOMIC DNA]</scope>
    <source>
        <strain evidence="2 3">DSM 27865</strain>
    </source>
</reference>
<protein>
    <recommendedName>
        <fullName evidence="1">Glycoamylase-like domain-containing protein</fullName>
    </recommendedName>
</protein>
<evidence type="ECO:0000259" key="1">
    <source>
        <dbReference type="Pfam" id="PF10091"/>
    </source>
</evidence>
<dbReference type="Gene3D" id="1.50.10.140">
    <property type="match status" value="1"/>
</dbReference>
<dbReference type="EMBL" id="JBEPML010000004">
    <property type="protein sequence ID" value="MET3791389.1"/>
    <property type="molecule type" value="Genomic_DNA"/>
</dbReference>
<evidence type="ECO:0000313" key="2">
    <source>
        <dbReference type="EMBL" id="MET3791389.1"/>
    </source>
</evidence>
<dbReference type="InterPro" id="IPR019282">
    <property type="entry name" value="Glycoamylase-like_cons_dom"/>
</dbReference>
<dbReference type="Pfam" id="PF10091">
    <property type="entry name" value="Glycoamylase"/>
    <property type="match status" value="1"/>
</dbReference>
<evidence type="ECO:0000313" key="3">
    <source>
        <dbReference type="Proteomes" id="UP001549076"/>
    </source>
</evidence>
<sequence length="435" mass="48618">MAMDAIARDIAFDTLLDDIQFRSFAYFLGATNVGNGLVADSSRPGSPASIAAVGLALSIWPVGVERNWMARAAAGARTLTALRFLWRAPQGPEPDASGYKGFFYHFLDMETGRRAWKSELSTIDTALLMAGVLAAARYFDRDDEAEAEIRNLADALYRRVDWRWALDGGATVSHGWRPERGFLRYRWEGYNEALILYILGLGSPSFPLPPESYRAWLSTLRWRRVYGQELLYAGPLFVHQLSHLWIDFRGIADEFMRARRFDYFENSRAAVYLQRDYAIRNPKGFRGYHAEGWGFSAGDGPGPSRRTVAGVRQRFYGYAARGVPYGPDDGTLSPWAAVASLPFAPQIVEPLVRHYHRSGTGEGERCRFTASFNPTWAGMDDADPGWVSPALVSVNQGPVVLMIENHRSGFPWRLMREAPAIVAGLRQAGFTGGWL</sequence>
<accession>A0ABV2MXA3</accession>